<gene>
    <name evidence="2" type="ORF">PIN31115_01607</name>
</gene>
<evidence type="ECO:0000313" key="3">
    <source>
        <dbReference type="Proteomes" id="UP000333828"/>
    </source>
</evidence>
<accession>A0A5E4TZE7</accession>
<keyword evidence="1" id="KW-0812">Transmembrane</keyword>
<keyword evidence="3" id="KW-1185">Reference proteome</keyword>
<keyword evidence="1" id="KW-1133">Transmembrane helix</keyword>
<sequence length="102" mass="10968">MKAFTCGCPVDWPDISKTGDAMKIFTEHPASVGENYAQHMGSAVSFALPLLGAGLACLVHALLPFAFEKTGSKIIVRLHERMVTHRHRHGAAPAQAAQSTQE</sequence>
<keyword evidence="1" id="KW-0472">Membrane</keyword>
<evidence type="ECO:0000313" key="2">
    <source>
        <dbReference type="EMBL" id="VVD91239.1"/>
    </source>
</evidence>
<dbReference type="Pfam" id="PF19883">
    <property type="entry name" value="DUF6356"/>
    <property type="match status" value="1"/>
</dbReference>
<organism evidence="2 3">
    <name type="scientific">Pandoraea iniqua</name>
    <dbReference type="NCBI Taxonomy" id="2508288"/>
    <lineage>
        <taxon>Bacteria</taxon>
        <taxon>Pseudomonadati</taxon>
        <taxon>Pseudomonadota</taxon>
        <taxon>Betaproteobacteria</taxon>
        <taxon>Burkholderiales</taxon>
        <taxon>Burkholderiaceae</taxon>
        <taxon>Pandoraea</taxon>
    </lineage>
</organism>
<evidence type="ECO:0000256" key="1">
    <source>
        <dbReference type="SAM" id="Phobius"/>
    </source>
</evidence>
<protein>
    <submittedName>
        <fullName evidence="2">Capsule biosynthesis protein</fullName>
    </submittedName>
</protein>
<proteinExistence type="predicted"/>
<dbReference type="EMBL" id="CABPSI010000002">
    <property type="protein sequence ID" value="VVD91239.1"/>
    <property type="molecule type" value="Genomic_DNA"/>
</dbReference>
<dbReference type="AlphaFoldDB" id="A0A5E4TZE7"/>
<name>A0A5E4TZE7_9BURK</name>
<dbReference type="InterPro" id="IPR045936">
    <property type="entry name" value="DUF6356"/>
</dbReference>
<feature type="transmembrane region" description="Helical" evidence="1">
    <location>
        <begin position="46"/>
        <end position="67"/>
    </location>
</feature>
<dbReference type="Proteomes" id="UP000333828">
    <property type="component" value="Unassembled WGS sequence"/>
</dbReference>
<reference evidence="2 3" key="1">
    <citation type="submission" date="2019-08" db="EMBL/GenBank/DDBJ databases">
        <authorList>
            <person name="Peeters C."/>
        </authorList>
    </citation>
    <scope>NUCLEOTIDE SEQUENCE [LARGE SCALE GENOMIC DNA]</scope>
    <source>
        <strain evidence="2 3">LMG 31115</strain>
    </source>
</reference>